<sequence length="196" mass="22490">MLPPNINSLDSRWPLPIRSRKALVRLFERVTDDEGPEFDDLDEDESDYCDEIDHDNESEPDDLNSDDESLSSCIASPHGDYYLGRDNKRTWFKNPGLAKVRTQQHNLITSLPALVEEARNVKSATESFSLFIHFLIIKCITVNTKIYITKLQETFARVRDARPTDEIEIQCVIGLVLAGSFRARLEIWKIYGIMTV</sequence>
<evidence type="ECO:0000313" key="2">
    <source>
        <dbReference type="EMBL" id="KAK9754985.1"/>
    </source>
</evidence>
<name>A0AAW1N511_POPJA</name>
<protein>
    <recommendedName>
        <fullName evidence="4">PiggyBac transposable element-derived protein domain-containing protein</fullName>
    </recommendedName>
</protein>
<dbReference type="AlphaFoldDB" id="A0AAW1N511"/>
<dbReference type="EMBL" id="JASPKY010000004">
    <property type="protein sequence ID" value="KAK9754985.1"/>
    <property type="molecule type" value="Genomic_DNA"/>
</dbReference>
<accession>A0AAW1N511</accession>
<evidence type="ECO:0000256" key="1">
    <source>
        <dbReference type="SAM" id="MobiDB-lite"/>
    </source>
</evidence>
<proteinExistence type="predicted"/>
<evidence type="ECO:0008006" key="4">
    <source>
        <dbReference type="Google" id="ProtNLM"/>
    </source>
</evidence>
<keyword evidence="3" id="KW-1185">Reference proteome</keyword>
<gene>
    <name evidence="2" type="ORF">QE152_g789</name>
</gene>
<feature type="region of interest" description="Disordered" evidence="1">
    <location>
        <begin position="34"/>
        <end position="69"/>
    </location>
</feature>
<comment type="caution">
    <text evidence="2">The sequence shown here is derived from an EMBL/GenBank/DDBJ whole genome shotgun (WGS) entry which is preliminary data.</text>
</comment>
<evidence type="ECO:0000313" key="3">
    <source>
        <dbReference type="Proteomes" id="UP001458880"/>
    </source>
</evidence>
<dbReference type="Proteomes" id="UP001458880">
    <property type="component" value="Unassembled WGS sequence"/>
</dbReference>
<organism evidence="2 3">
    <name type="scientific">Popillia japonica</name>
    <name type="common">Japanese beetle</name>
    <dbReference type="NCBI Taxonomy" id="7064"/>
    <lineage>
        <taxon>Eukaryota</taxon>
        <taxon>Metazoa</taxon>
        <taxon>Ecdysozoa</taxon>
        <taxon>Arthropoda</taxon>
        <taxon>Hexapoda</taxon>
        <taxon>Insecta</taxon>
        <taxon>Pterygota</taxon>
        <taxon>Neoptera</taxon>
        <taxon>Endopterygota</taxon>
        <taxon>Coleoptera</taxon>
        <taxon>Polyphaga</taxon>
        <taxon>Scarabaeiformia</taxon>
        <taxon>Scarabaeidae</taxon>
        <taxon>Rutelinae</taxon>
        <taxon>Popillia</taxon>
    </lineage>
</organism>
<reference evidence="2 3" key="1">
    <citation type="journal article" date="2024" name="BMC Genomics">
        <title>De novo assembly and annotation of Popillia japonica's genome with initial clues to its potential as an invasive pest.</title>
        <authorList>
            <person name="Cucini C."/>
            <person name="Boschi S."/>
            <person name="Funari R."/>
            <person name="Cardaioli E."/>
            <person name="Iannotti N."/>
            <person name="Marturano G."/>
            <person name="Paoli F."/>
            <person name="Bruttini M."/>
            <person name="Carapelli A."/>
            <person name="Frati F."/>
            <person name="Nardi F."/>
        </authorList>
    </citation>
    <scope>NUCLEOTIDE SEQUENCE [LARGE SCALE GENOMIC DNA]</scope>
    <source>
        <strain evidence="2">DMR45628</strain>
    </source>
</reference>